<accession>A0A6C0BZS4</accession>
<name>A0A6C0BZS4_9ZZZZ</name>
<protein>
    <submittedName>
        <fullName evidence="1">Uncharacterized protein</fullName>
    </submittedName>
</protein>
<organism evidence="1">
    <name type="scientific">viral metagenome</name>
    <dbReference type="NCBI Taxonomy" id="1070528"/>
    <lineage>
        <taxon>unclassified sequences</taxon>
        <taxon>metagenomes</taxon>
        <taxon>organismal metagenomes</taxon>
    </lineage>
</organism>
<dbReference type="EMBL" id="MN739308">
    <property type="protein sequence ID" value="QHS97905.1"/>
    <property type="molecule type" value="Genomic_DNA"/>
</dbReference>
<dbReference type="AlphaFoldDB" id="A0A6C0BZS4"/>
<evidence type="ECO:0000313" key="1">
    <source>
        <dbReference type="EMBL" id="QHS97905.1"/>
    </source>
</evidence>
<proteinExistence type="predicted"/>
<sequence>MERQDIVDVHECLQVCPLDSVACAKVCNRAAAVGARQRGLPFYVPFRQGPFEDWTTLFPSSPSGSNWQAFDAPNAAFAPWLKATVPWNSEWNLSSPPLSATSIQHSNAQCHRACDAQAALSDESMEQGLGPLPGVYTGWNRDRYYDGGIKIRETQATPFGEYLEFSMGPTASAWEAQLPPWQLSSPQGANSYRANHIPIHGQPVNYRQALPVPLPAALS</sequence>
<reference evidence="1" key="1">
    <citation type="journal article" date="2020" name="Nature">
        <title>Giant virus diversity and host interactions through global metagenomics.</title>
        <authorList>
            <person name="Schulz F."/>
            <person name="Roux S."/>
            <person name="Paez-Espino D."/>
            <person name="Jungbluth S."/>
            <person name="Walsh D.A."/>
            <person name="Denef V.J."/>
            <person name="McMahon K.D."/>
            <person name="Konstantinidis K.T."/>
            <person name="Eloe-Fadrosh E.A."/>
            <person name="Kyrpides N.C."/>
            <person name="Woyke T."/>
        </authorList>
    </citation>
    <scope>NUCLEOTIDE SEQUENCE</scope>
    <source>
        <strain evidence="1">GVMAG-M-3300020182-33</strain>
    </source>
</reference>